<dbReference type="GO" id="GO:0019901">
    <property type="term" value="F:protein kinase binding"/>
    <property type="evidence" value="ECO:0007669"/>
    <property type="project" value="InterPro"/>
</dbReference>
<accession>A0A8H6I942</accession>
<protein>
    <submittedName>
        <fullName evidence="2">Cyclin-domain-containing protein</fullName>
    </submittedName>
</protein>
<dbReference type="EMBL" id="JACGCI010000013">
    <property type="protein sequence ID" value="KAF6760062.1"/>
    <property type="molecule type" value="Genomic_DNA"/>
</dbReference>
<gene>
    <name evidence="2" type="ORF">DFP72DRAFT_94369</name>
</gene>
<sequence length="287" mass="31985">MASPSSRVELPANLEDVPLEHLVQLIADMLERLMAHNDQIPLSPYLSPPNHSGTQVLISSVRESLTRFHSRAAPAISVLEYLQRIVRFTNVEKSCLLLTLFYIDQICALRPRFMLSSLTCHRFIITSIAVSSKGLCDTFCPNRFYARVGGISVSELNMLEREFLAMIDWRLMCTRDILDQYYINLVRTHSTGSFTITGLNSPTTSSDSDFDMDSGQSGQSAPSSPDLQARVVQRSRTSTSEPSTILVEPGASAQDVVQRPTLEQNMAFAALQNSQASNHDRRRDFPG</sequence>
<feature type="compositionally biased region" description="Polar residues" evidence="1">
    <location>
        <begin position="234"/>
        <end position="243"/>
    </location>
</feature>
<dbReference type="GO" id="GO:0000307">
    <property type="term" value="C:cyclin-dependent protein kinase holoenzyme complex"/>
    <property type="evidence" value="ECO:0007669"/>
    <property type="project" value="TreeGrafter"/>
</dbReference>
<dbReference type="Pfam" id="PF08613">
    <property type="entry name" value="Cyclin"/>
    <property type="match status" value="1"/>
</dbReference>
<dbReference type="InterPro" id="IPR036915">
    <property type="entry name" value="Cyclin-like_sf"/>
</dbReference>
<dbReference type="PANTHER" id="PTHR15615">
    <property type="match status" value="1"/>
</dbReference>
<evidence type="ECO:0000313" key="2">
    <source>
        <dbReference type="EMBL" id="KAF6760062.1"/>
    </source>
</evidence>
<evidence type="ECO:0000313" key="3">
    <source>
        <dbReference type="Proteomes" id="UP000521943"/>
    </source>
</evidence>
<keyword evidence="3" id="KW-1185">Reference proteome</keyword>
<feature type="compositionally biased region" description="Low complexity" evidence="1">
    <location>
        <begin position="213"/>
        <end position="226"/>
    </location>
</feature>
<organism evidence="2 3">
    <name type="scientific">Ephemerocybe angulata</name>
    <dbReference type="NCBI Taxonomy" id="980116"/>
    <lineage>
        <taxon>Eukaryota</taxon>
        <taxon>Fungi</taxon>
        <taxon>Dikarya</taxon>
        <taxon>Basidiomycota</taxon>
        <taxon>Agaricomycotina</taxon>
        <taxon>Agaricomycetes</taxon>
        <taxon>Agaricomycetidae</taxon>
        <taxon>Agaricales</taxon>
        <taxon>Agaricineae</taxon>
        <taxon>Psathyrellaceae</taxon>
        <taxon>Ephemerocybe</taxon>
    </lineage>
</organism>
<dbReference type="OrthoDB" id="337735at2759"/>
<name>A0A8H6I942_9AGAR</name>
<dbReference type="InterPro" id="IPR013922">
    <property type="entry name" value="Cyclin_PHO80-like"/>
</dbReference>
<dbReference type="GO" id="GO:0016538">
    <property type="term" value="F:cyclin-dependent protein serine/threonine kinase regulator activity"/>
    <property type="evidence" value="ECO:0007669"/>
    <property type="project" value="TreeGrafter"/>
</dbReference>
<feature type="region of interest" description="Disordered" evidence="1">
    <location>
        <begin position="205"/>
        <end position="257"/>
    </location>
</feature>
<proteinExistence type="predicted"/>
<comment type="caution">
    <text evidence="2">The sequence shown here is derived from an EMBL/GenBank/DDBJ whole genome shotgun (WGS) entry which is preliminary data.</text>
</comment>
<evidence type="ECO:0000256" key="1">
    <source>
        <dbReference type="SAM" id="MobiDB-lite"/>
    </source>
</evidence>
<dbReference type="SUPFAM" id="SSF47954">
    <property type="entry name" value="Cyclin-like"/>
    <property type="match status" value="1"/>
</dbReference>
<reference evidence="2 3" key="1">
    <citation type="submission" date="2020-07" db="EMBL/GenBank/DDBJ databases">
        <title>Comparative genomics of pyrophilous fungi reveals a link between fire events and developmental genes.</title>
        <authorList>
            <consortium name="DOE Joint Genome Institute"/>
            <person name="Steindorff A.S."/>
            <person name="Carver A."/>
            <person name="Calhoun S."/>
            <person name="Stillman K."/>
            <person name="Liu H."/>
            <person name="Lipzen A."/>
            <person name="Pangilinan J."/>
            <person name="Labutti K."/>
            <person name="Bruns T.D."/>
            <person name="Grigoriev I.V."/>
        </authorList>
    </citation>
    <scope>NUCLEOTIDE SEQUENCE [LARGE SCALE GENOMIC DNA]</scope>
    <source>
        <strain evidence="2 3">CBS 144469</strain>
    </source>
</reference>
<dbReference type="Proteomes" id="UP000521943">
    <property type="component" value="Unassembled WGS sequence"/>
</dbReference>
<dbReference type="AlphaFoldDB" id="A0A8H6I942"/>
<dbReference type="GO" id="GO:0005634">
    <property type="term" value="C:nucleus"/>
    <property type="evidence" value="ECO:0007669"/>
    <property type="project" value="TreeGrafter"/>
</dbReference>
<dbReference type="CDD" id="cd20558">
    <property type="entry name" value="CYCLIN_ScPCL7-like"/>
    <property type="match status" value="1"/>
</dbReference>
<dbReference type="PANTHER" id="PTHR15615:SF117">
    <property type="entry name" value="PHO85 CYCLIN PHO80"/>
    <property type="match status" value="1"/>
</dbReference>
<dbReference type="Gene3D" id="1.10.472.10">
    <property type="entry name" value="Cyclin-like"/>
    <property type="match status" value="1"/>
</dbReference>